<sequence length="260" mass="29361">MAFVEMILSQLSPEWKLYSYSDFRFGQSLLGSKETWYTWQDNRAMYKEFRPMVELQPRSHDHTERPRTINSLAIRAYMKEYDSNPARSDDFDPELLETTIQQIKILFFAGHDTTSSALCFAYSRCYKSPNNLGRLRAEHDAVFSPNPSTAASRTAATPAFLNQLPDTTAFIKERLRLDASVLGPTGPPRLLPHAPGSKKGEELVLTELRMILAIIARNFETAPLYAEGTVSFTGDVAYRSGLRDEVIPDPRDDKLATDAT</sequence>
<evidence type="ECO:0000256" key="3">
    <source>
        <dbReference type="ARBA" id="ARBA00022723"/>
    </source>
</evidence>
<evidence type="ECO:0000256" key="2">
    <source>
        <dbReference type="ARBA" id="ARBA00022617"/>
    </source>
</evidence>
<dbReference type="InterPro" id="IPR036396">
    <property type="entry name" value="Cyt_P450_sf"/>
</dbReference>
<gene>
    <name evidence="5" type="ORF">VDAG_09344</name>
</gene>
<dbReference type="AlphaFoldDB" id="G2XGR2"/>
<dbReference type="InterPro" id="IPR050121">
    <property type="entry name" value="Cytochrome_P450_monoxygenase"/>
</dbReference>
<dbReference type="Gene3D" id="1.10.630.10">
    <property type="entry name" value="Cytochrome P450"/>
    <property type="match status" value="1"/>
</dbReference>
<keyword evidence="3" id="KW-0479">Metal-binding</keyword>
<dbReference type="InParanoid" id="G2XGR2"/>
<dbReference type="InterPro" id="IPR001128">
    <property type="entry name" value="Cyt_P450"/>
</dbReference>
<dbReference type="eggNOG" id="KOG0157">
    <property type="taxonomic scope" value="Eukaryota"/>
</dbReference>
<dbReference type="GO" id="GO:0005506">
    <property type="term" value="F:iron ion binding"/>
    <property type="evidence" value="ECO:0007669"/>
    <property type="project" value="InterPro"/>
</dbReference>
<name>G2XGR2_VERDV</name>
<dbReference type="GO" id="GO:0004497">
    <property type="term" value="F:monooxygenase activity"/>
    <property type="evidence" value="ECO:0007669"/>
    <property type="project" value="UniProtKB-KW"/>
</dbReference>
<dbReference type="GO" id="GO:0016705">
    <property type="term" value="F:oxidoreductase activity, acting on paired donors, with incorporation or reduction of molecular oxygen"/>
    <property type="evidence" value="ECO:0007669"/>
    <property type="project" value="InterPro"/>
</dbReference>
<evidence type="ECO:0000313" key="5">
    <source>
        <dbReference type="EMBL" id="EGY19010.1"/>
    </source>
</evidence>
<dbReference type="RefSeq" id="XP_009653941.1">
    <property type="nucleotide sequence ID" value="XM_009655646.1"/>
</dbReference>
<dbReference type="KEGG" id="vda:VDAG_09344"/>
<dbReference type="PANTHER" id="PTHR24305">
    <property type="entry name" value="CYTOCHROME P450"/>
    <property type="match status" value="1"/>
</dbReference>
<comment type="similarity">
    <text evidence="1">Belongs to the cytochrome P450 family.</text>
</comment>
<dbReference type="GO" id="GO:0020037">
    <property type="term" value="F:heme binding"/>
    <property type="evidence" value="ECO:0007669"/>
    <property type="project" value="InterPro"/>
</dbReference>
<dbReference type="PANTHER" id="PTHR24305:SF166">
    <property type="entry name" value="CYTOCHROME P450 12A4, MITOCHONDRIAL-RELATED"/>
    <property type="match status" value="1"/>
</dbReference>
<keyword evidence="4" id="KW-0408">Iron</keyword>
<organism evidence="5 6">
    <name type="scientific">Verticillium dahliae (strain VdLs.17 / ATCC MYA-4575 / FGSC 10137)</name>
    <name type="common">Verticillium wilt</name>
    <dbReference type="NCBI Taxonomy" id="498257"/>
    <lineage>
        <taxon>Eukaryota</taxon>
        <taxon>Fungi</taxon>
        <taxon>Dikarya</taxon>
        <taxon>Ascomycota</taxon>
        <taxon>Pezizomycotina</taxon>
        <taxon>Sordariomycetes</taxon>
        <taxon>Hypocreomycetidae</taxon>
        <taxon>Glomerellales</taxon>
        <taxon>Plectosphaerellaceae</taxon>
        <taxon>Verticillium</taxon>
    </lineage>
</organism>
<protein>
    <submittedName>
        <fullName evidence="5">Sterigmatocystin biosynthesis P450 monooxygenase StcS</fullName>
    </submittedName>
</protein>
<accession>G2XGR2</accession>
<dbReference type="GeneID" id="20710807"/>
<evidence type="ECO:0000256" key="4">
    <source>
        <dbReference type="ARBA" id="ARBA00023004"/>
    </source>
</evidence>
<dbReference type="Proteomes" id="UP000001611">
    <property type="component" value="Chromosome 4"/>
</dbReference>
<dbReference type="SUPFAM" id="SSF48264">
    <property type="entry name" value="Cytochrome P450"/>
    <property type="match status" value="1"/>
</dbReference>
<reference evidence="5 6" key="1">
    <citation type="submission" date="2008-03" db="EMBL/GenBank/DDBJ databases">
        <title>The Genome Sequence of Verticillium dahliae VdLs.17.</title>
        <authorList>
            <consortium name="The Broad Institute Genome Sequencing Platform"/>
            <person name="Ma L.-J.J."/>
            <person name="Klosterman S.J."/>
            <person name="Subbarao K."/>
            <person name="Dobinson K."/>
            <person name="Veronese P."/>
            <person name="Kang S."/>
            <person name="Gold S.E."/>
            <person name="Young S."/>
            <person name="Jaffe D."/>
            <person name="Gnerre S."/>
            <person name="Berlin A."/>
            <person name="Heiman D."/>
            <person name="Hepburn T."/>
            <person name="Sykes S."/>
            <person name="Alvarado L."/>
            <person name="Kodira C.D."/>
            <person name="Lander E."/>
            <person name="Galagan J."/>
            <person name="Nusbaum C."/>
            <person name="Birren B."/>
        </authorList>
    </citation>
    <scope>NUCLEOTIDE SEQUENCE [LARGE SCALE GENOMIC DNA]</scope>
    <source>
        <strain evidence="6">VdLs.17 / ATCC MYA-4575 / FGSC 10137</strain>
    </source>
</reference>
<keyword evidence="5" id="KW-0560">Oxidoreductase</keyword>
<dbReference type="Pfam" id="PF00067">
    <property type="entry name" value="p450"/>
    <property type="match status" value="1"/>
</dbReference>
<evidence type="ECO:0000256" key="1">
    <source>
        <dbReference type="ARBA" id="ARBA00010617"/>
    </source>
</evidence>
<keyword evidence="5" id="KW-0503">Monooxygenase</keyword>
<dbReference type="HOGENOM" id="CLU_1070393_0_0_1"/>
<evidence type="ECO:0000313" key="6">
    <source>
        <dbReference type="Proteomes" id="UP000001611"/>
    </source>
</evidence>
<proteinExistence type="inferred from homology"/>
<keyword evidence="2" id="KW-0349">Heme</keyword>
<dbReference type="EMBL" id="DS572719">
    <property type="protein sequence ID" value="EGY19010.1"/>
    <property type="molecule type" value="Genomic_DNA"/>
</dbReference>
<keyword evidence="6" id="KW-1185">Reference proteome</keyword>